<comment type="caution">
    <text evidence="3">The sequence shown here is derived from an EMBL/GenBank/DDBJ whole genome shotgun (WGS) entry which is preliminary data.</text>
</comment>
<feature type="transmembrane region" description="Helical" evidence="2">
    <location>
        <begin position="799"/>
        <end position="818"/>
    </location>
</feature>
<dbReference type="AlphaFoldDB" id="D4D9V5"/>
<feature type="compositionally biased region" description="Acidic residues" evidence="1">
    <location>
        <begin position="52"/>
        <end position="65"/>
    </location>
</feature>
<dbReference type="RefSeq" id="XP_003022004.1">
    <property type="nucleotide sequence ID" value="XM_003021958.1"/>
</dbReference>
<feature type="compositionally biased region" description="Low complexity" evidence="1">
    <location>
        <begin position="1"/>
        <end position="10"/>
    </location>
</feature>
<dbReference type="OrthoDB" id="4153178at2759"/>
<dbReference type="GeneID" id="9578888"/>
<feature type="compositionally biased region" description="Polar residues" evidence="1">
    <location>
        <begin position="132"/>
        <end position="173"/>
    </location>
</feature>
<keyword evidence="4" id="KW-1185">Reference proteome</keyword>
<feature type="compositionally biased region" description="Basic and acidic residues" evidence="1">
    <location>
        <begin position="632"/>
        <end position="646"/>
    </location>
</feature>
<evidence type="ECO:0000256" key="1">
    <source>
        <dbReference type="SAM" id="MobiDB-lite"/>
    </source>
</evidence>
<keyword evidence="2" id="KW-0812">Transmembrane</keyword>
<dbReference type="EMBL" id="ACYE01000199">
    <property type="protein sequence ID" value="EFE41386.1"/>
    <property type="molecule type" value="Genomic_DNA"/>
</dbReference>
<protein>
    <submittedName>
        <fullName evidence="3">Serine-rich protein, putative</fullName>
    </submittedName>
</protein>
<feature type="region of interest" description="Disordered" evidence="1">
    <location>
        <begin position="1"/>
        <end position="243"/>
    </location>
</feature>
<feature type="compositionally biased region" description="Basic and acidic residues" evidence="1">
    <location>
        <begin position="199"/>
        <end position="208"/>
    </location>
</feature>
<keyword evidence="2" id="KW-1133">Transmembrane helix</keyword>
<feature type="region of interest" description="Disordered" evidence="1">
    <location>
        <begin position="568"/>
        <end position="647"/>
    </location>
</feature>
<evidence type="ECO:0000256" key="2">
    <source>
        <dbReference type="SAM" id="Phobius"/>
    </source>
</evidence>
<name>D4D9V5_TRIVH</name>
<proteinExistence type="predicted"/>
<evidence type="ECO:0000313" key="4">
    <source>
        <dbReference type="Proteomes" id="UP000008383"/>
    </source>
</evidence>
<organism evidence="3 4">
    <name type="scientific">Trichophyton verrucosum (strain HKI 0517)</name>
    <dbReference type="NCBI Taxonomy" id="663202"/>
    <lineage>
        <taxon>Eukaryota</taxon>
        <taxon>Fungi</taxon>
        <taxon>Dikarya</taxon>
        <taxon>Ascomycota</taxon>
        <taxon>Pezizomycotina</taxon>
        <taxon>Eurotiomycetes</taxon>
        <taxon>Eurotiomycetidae</taxon>
        <taxon>Onygenales</taxon>
        <taxon>Arthrodermataceae</taxon>
        <taxon>Trichophyton</taxon>
    </lineage>
</organism>
<evidence type="ECO:0000313" key="3">
    <source>
        <dbReference type="EMBL" id="EFE41386.1"/>
    </source>
</evidence>
<feature type="compositionally biased region" description="Low complexity" evidence="1">
    <location>
        <begin position="209"/>
        <end position="220"/>
    </location>
</feature>
<gene>
    <name evidence="3" type="ORF">TRV_03898</name>
</gene>
<feature type="compositionally biased region" description="Polar residues" evidence="1">
    <location>
        <begin position="594"/>
        <end position="604"/>
    </location>
</feature>
<feature type="compositionally biased region" description="Low complexity" evidence="1">
    <location>
        <begin position="108"/>
        <end position="131"/>
    </location>
</feature>
<feature type="compositionally biased region" description="Polar residues" evidence="1">
    <location>
        <begin position="301"/>
        <end position="314"/>
    </location>
</feature>
<dbReference type="HOGENOM" id="CLU_018448_0_0_1"/>
<reference evidence="4" key="1">
    <citation type="journal article" date="2011" name="Genome Biol.">
        <title>Comparative and functional genomics provide insights into the pathogenicity of dermatophytic fungi.</title>
        <authorList>
            <person name="Burmester A."/>
            <person name="Shelest E."/>
            <person name="Gloeckner G."/>
            <person name="Heddergott C."/>
            <person name="Schindler S."/>
            <person name="Staib P."/>
            <person name="Heidel A."/>
            <person name="Felder M."/>
            <person name="Petzold A."/>
            <person name="Szafranski K."/>
            <person name="Feuermann M."/>
            <person name="Pedruzzi I."/>
            <person name="Priebe S."/>
            <person name="Groth M."/>
            <person name="Winkler R."/>
            <person name="Li W."/>
            <person name="Kniemeyer O."/>
            <person name="Schroeckh V."/>
            <person name="Hertweck C."/>
            <person name="Hube B."/>
            <person name="White T.C."/>
            <person name="Platzer M."/>
            <person name="Guthke R."/>
            <person name="Heitman J."/>
            <person name="Woestemeyer J."/>
            <person name="Zipfel P.F."/>
            <person name="Monod M."/>
            <person name="Brakhage A.A."/>
        </authorList>
    </citation>
    <scope>NUCLEOTIDE SEQUENCE [LARGE SCALE GENOMIC DNA]</scope>
    <source>
        <strain evidence="4">HKI 0517</strain>
    </source>
</reference>
<dbReference type="KEGG" id="tve:TRV_03898"/>
<keyword evidence="2" id="KW-0472">Membrane</keyword>
<feature type="region of interest" description="Disordered" evidence="1">
    <location>
        <begin position="405"/>
        <end position="463"/>
    </location>
</feature>
<dbReference type="Proteomes" id="UP000008383">
    <property type="component" value="Unassembled WGS sequence"/>
</dbReference>
<accession>D4D9V5</accession>
<feature type="compositionally biased region" description="Polar residues" evidence="1">
    <location>
        <begin position="430"/>
        <end position="459"/>
    </location>
</feature>
<feature type="region of interest" description="Disordered" evidence="1">
    <location>
        <begin position="300"/>
        <end position="332"/>
    </location>
</feature>
<sequence length="841" mass="92450">MSLSSPSSRRSTPKRRPLHQRTNSQNNVVSPPSPVRPVSPTLRLVSNKTDYSEDDDVFSNPDDVDIYSANPYPTKPAHVLLPLGSSSARGRITRSGTPSTITPSNTWSSRPSVSPDLESSSSSQQPTGSASDLSTFMGNTSSAIWGQDPKSSNTTVARSVTPQASESGDSGNDNDQEKYSDRSSVTALPRPVATTIKLVNEREREFSRSSRTPPSRSPPSDGSLLIGCSITRGHSSSSNSSSNVARIGYTSSPNLVPLNSSSPNLLPIGSSPNVVRARASESSLFSANSFGTAIRYIRNRGGQNTTSEPASATRSDSHTPSIPSSPPVPVLRSYQSTSTLDLNARSSQGNVSLPSMPSDIDIQAVMDSGIPIQYPILRPPSSSGSYAETSMVSIPEPLAVARPPTRRWNPDLSSVSSDMSVPMDERHNLPSLSLDGTQGRSRQVTETEQSWLSARQQSEMPDYSVMDESEMDEVSDRITHLHALRVLKHKTSATLSYRSSLSRRGSLSRSGSTASQFLTTIPQWAKLYYQGGNLAFLSAVSLVDVSRPNTPREIPAVTQVSYSEPLEEVSNQAVVRVPPGNISRPRTRPRRASQPVQRQDQPESQPARRQESMPIPEAEIQVEQSEQAQVEPKPKAIRRDSRDPRTHWAGIVGEDEITPQPSREVTPRGVWSPHLYTDKRFRSTERKIWKAPPYDESGEYIWSRRNMQVLSFCFGFIFPLGMFTTLCCQVCPSILISSSTAWLIASFLPLPIKPPSVENGMPGQPDIEKAAAHRAVLADNLRYENARWWRNLNRCMTPVGLSIIIIVVCLLKISPYIYNPFTNIHNRSHYPFLDHETPYDT</sequence>
<feature type="transmembrane region" description="Helical" evidence="2">
    <location>
        <begin position="709"/>
        <end position="727"/>
    </location>
</feature>
<feature type="compositionally biased region" description="Polar residues" evidence="1">
    <location>
        <begin position="84"/>
        <end position="107"/>
    </location>
</feature>
<feature type="compositionally biased region" description="Low complexity" evidence="1">
    <location>
        <begin position="410"/>
        <end position="422"/>
    </location>
</feature>